<dbReference type="PANTHER" id="PTHR12598">
    <property type="entry name" value="COPPER HOMEOSTASIS PROTEIN CUTC"/>
    <property type="match status" value="1"/>
</dbReference>
<dbReference type="PANTHER" id="PTHR12598:SF0">
    <property type="entry name" value="COPPER HOMEOSTASIS PROTEIN CUTC HOMOLOG"/>
    <property type="match status" value="1"/>
</dbReference>
<comment type="similarity">
    <text evidence="1">Belongs to the CutC family.</text>
</comment>
<sequence length="253" mass="27200">SRLQVELEVCIDSVESAVAAVAGGADRLELCGSLTAGGGVTPSLGMFKAVARAAPQVPILVMIRPRTGDFVYSDEELEVMIEDIRIFKLAGAAGVVFGVLTREGEIDVGCGTRWVGTPLLPSVFTGRNNISSGQEPTCTTSTALANISTLFRVLNDNDSQHQPHMASRFNILPGSGVSPNTIRSVLLELLPLGLCQIHMSGGQWIPSEARYRKEGMGMGVGEGQWAVWRTNEEHVREVVRIIMSTGHEWLEGN</sequence>
<dbReference type="RefSeq" id="XP_047772920.1">
    <property type="nucleotide sequence ID" value="XM_047928614.1"/>
</dbReference>
<reference evidence="3 4" key="1">
    <citation type="journal article" date="2021" name="Environ. Microbiol.">
        <title>Gene family expansions and transcriptome signatures uncover fungal adaptations to wood decay.</title>
        <authorList>
            <person name="Hage H."/>
            <person name="Miyauchi S."/>
            <person name="Viragh M."/>
            <person name="Drula E."/>
            <person name="Min B."/>
            <person name="Chaduli D."/>
            <person name="Navarro D."/>
            <person name="Favel A."/>
            <person name="Norest M."/>
            <person name="Lesage-Meessen L."/>
            <person name="Balint B."/>
            <person name="Merenyi Z."/>
            <person name="de Eugenio L."/>
            <person name="Morin E."/>
            <person name="Martinez A.T."/>
            <person name="Baldrian P."/>
            <person name="Stursova M."/>
            <person name="Martinez M.J."/>
            <person name="Novotny C."/>
            <person name="Magnuson J.K."/>
            <person name="Spatafora J.W."/>
            <person name="Maurice S."/>
            <person name="Pangilinan J."/>
            <person name="Andreopoulos W."/>
            <person name="LaButti K."/>
            <person name="Hundley H."/>
            <person name="Na H."/>
            <person name="Kuo A."/>
            <person name="Barry K."/>
            <person name="Lipzen A."/>
            <person name="Henrissat B."/>
            <person name="Riley R."/>
            <person name="Ahrendt S."/>
            <person name="Nagy L.G."/>
            <person name="Grigoriev I.V."/>
            <person name="Martin F."/>
            <person name="Rosso M.N."/>
        </authorList>
    </citation>
    <scope>NUCLEOTIDE SEQUENCE [LARGE SCALE GENOMIC DNA]</scope>
    <source>
        <strain evidence="3 4">CIRM-BRFM 1785</strain>
    </source>
</reference>
<keyword evidence="4" id="KW-1185">Reference proteome</keyword>
<feature type="non-terminal residue" evidence="3">
    <location>
        <position position="1"/>
    </location>
</feature>
<evidence type="ECO:0000256" key="2">
    <source>
        <dbReference type="ARBA" id="ARBA00019014"/>
    </source>
</evidence>
<dbReference type="Pfam" id="PF03932">
    <property type="entry name" value="CutC"/>
    <property type="match status" value="1"/>
</dbReference>
<proteinExistence type="inferred from homology"/>
<dbReference type="EMBL" id="JADCUA010000038">
    <property type="protein sequence ID" value="KAH9829446.1"/>
    <property type="molecule type" value="Genomic_DNA"/>
</dbReference>
<evidence type="ECO:0000313" key="4">
    <source>
        <dbReference type="Proteomes" id="UP000814176"/>
    </source>
</evidence>
<dbReference type="SUPFAM" id="SSF110395">
    <property type="entry name" value="CutC-like"/>
    <property type="match status" value="1"/>
</dbReference>
<gene>
    <name evidence="3" type="ORF">C8Q71DRAFT_888485</name>
</gene>
<comment type="caution">
    <text evidence="3">The sequence shown here is derived from an EMBL/GenBank/DDBJ whole genome shotgun (WGS) entry which is preliminary data.</text>
</comment>
<dbReference type="InterPro" id="IPR005627">
    <property type="entry name" value="CutC-like"/>
</dbReference>
<dbReference type="InterPro" id="IPR036822">
    <property type="entry name" value="CutC-like_dom_sf"/>
</dbReference>
<organism evidence="3 4">
    <name type="scientific">Rhodofomes roseus</name>
    <dbReference type="NCBI Taxonomy" id="34475"/>
    <lineage>
        <taxon>Eukaryota</taxon>
        <taxon>Fungi</taxon>
        <taxon>Dikarya</taxon>
        <taxon>Basidiomycota</taxon>
        <taxon>Agaricomycotina</taxon>
        <taxon>Agaricomycetes</taxon>
        <taxon>Polyporales</taxon>
        <taxon>Rhodofomes</taxon>
    </lineage>
</organism>
<evidence type="ECO:0000313" key="3">
    <source>
        <dbReference type="EMBL" id="KAH9829446.1"/>
    </source>
</evidence>
<dbReference type="GeneID" id="72009346"/>
<accession>A0ABQ8JYS5</accession>
<name>A0ABQ8JYS5_9APHY</name>
<dbReference type="Proteomes" id="UP000814176">
    <property type="component" value="Unassembled WGS sequence"/>
</dbReference>
<dbReference type="Gene3D" id="3.20.20.380">
    <property type="entry name" value="Copper homeostasis (CutC) domain"/>
    <property type="match status" value="2"/>
</dbReference>
<evidence type="ECO:0000256" key="1">
    <source>
        <dbReference type="ARBA" id="ARBA00007768"/>
    </source>
</evidence>
<protein>
    <recommendedName>
        <fullName evidence="2">Copper homeostasis protein cutC homolog</fullName>
    </recommendedName>
</protein>